<sequence length="155" mass="17939">MLGKSAFQLFAKPTSLRERNLDKSHADEATSICTEWLTRHANQRELAERWDKLEAFLMREHNLFELDEHERSIIFEATPLEIIDRRIDELHALNNKLLLQVSESKATTTHGLTSKLLVALALAHPDENRDVHLLLRSVVNDIDPNALADEDRRLW</sequence>
<accession>A0A3B9H000</accession>
<reference evidence="1 2" key="1">
    <citation type="journal article" date="2018" name="Nat. Biotechnol.">
        <title>A standardized bacterial taxonomy based on genome phylogeny substantially revises the tree of life.</title>
        <authorList>
            <person name="Parks D.H."/>
            <person name="Chuvochina M."/>
            <person name="Waite D.W."/>
            <person name="Rinke C."/>
            <person name="Skarshewski A."/>
            <person name="Chaumeil P.A."/>
            <person name="Hugenholtz P."/>
        </authorList>
    </citation>
    <scope>NUCLEOTIDE SEQUENCE [LARGE SCALE GENOMIC DNA]</scope>
    <source>
        <strain evidence="1">UBA8733</strain>
    </source>
</reference>
<protein>
    <submittedName>
        <fullName evidence="1">Uncharacterized protein</fullName>
    </submittedName>
</protein>
<evidence type="ECO:0000313" key="2">
    <source>
        <dbReference type="Proteomes" id="UP000259610"/>
    </source>
</evidence>
<dbReference type="RefSeq" id="WP_272989025.1">
    <property type="nucleotide sequence ID" value="NZ_CAJWRG010000003.1"/>
</dbReference>
<dbReference type="EMBL" id="DMAN01000258">
    <property type="protein sequence ID" value="HAE27776.1"/>
    <property type="molecule type" value="Genomic_DNA"/>
</dbReference>
<name>A0A3B9H000_9PROT</name>
<dbReference type="AlphaFoldDB" id="A0A3B9H000"/>
<evidence type="ECO:0000313" key="1">
    <source>
        <dbReference type="EMBL" id="HAE27776.1"/>
    </source>
</evidence>
<dbReference type="Proteomes" id="UP000259610">
    <property type="component" value="Unassembled WGS sequence"/>
</dbReference>
<comment type="caution">
    <text evidence="1">The sequence shown here is derived from an EMBL/GenBank/DDBJ whole genome shotgun (WGS) entry which is preliminary data.</text>
</comment>
<gene>
    <name evidence="1" type="ORF">DCG58_11485</name>
</gene>
<organism evidence="1 2">
    <name type="scientific">Hyphomonas adhaerens</name>
    <dbReference type="NCBI Taxonomy" id="81029"/>
    <lineage>
        <taxon>Bacteria</taxon>
        <taxon>Pseudomonadati</taxon>
        <taxon>Pseudomonadota</taxon>
        <taxon>Alphaproteobacteria</taxon>
        <taxon>Hyphomonadales</taxon>
        <taxon>Hyphomonadaceae</taxon>
        <taxon>Hyphomonas</taxon>
    </lineage>
</organism>
<proteinExistence type="predicted"/>